<organism evidence="10 11">
    <name type="scientific">Staphylococcus massiliensis S46</name>
    <dbReference type="NCBI Taxonomy" id="1229783"/>
    <lineage>
        <taxon>Bacteria</taxon>
        <taxon>Bacillati</taxon>
        <taxon>Bacillota</taxon>
        <taxon>Bacilli</taxon>
        <taxon>Bacillales</taxon>
        <taxon>Staphylococcaceae</taxon>
        <taxon>Staphylococcus</taxon>
    </lineage>
</organism>
<evidence type="ECO:0000256" key="4">
    <source>
        <dbReference type="ARBA" id="ARBA00022692"/>
    </source>
</evidence>
<dbReference type="SUPFAM" id="SSF103481">
    <property type="entry name" value="Multidrug resistance efflux transporter EmrE"/>
    <property type="match status" value="1"/>
</dbReference>
<keyword evidence="3" id="KW-1003">Cell membrane</keyword>
<dbReference type="InterPro" id="IPR045324">
    <property type="entry name" value="Small_multidrug_res"/>
</dbReference>
<evidence type="ECO:0000313" key="11">
    <source>
        <dbReference type="Proteomes" id="UP000009885"/>
    </source>
</evidence>
<reference evidence="10 11" key="1">
    <citation type="journal article" date="2013" name="Genome Announc.">
        <title>Genome Sequence of Staphylococcus massiliensis Strain S46, Isolated from the Surface of Healthy Human Skin.</title>
        <authorList>
            <person name="Srivastav R."/>
            <person name="Singh A."/>
            <person name="Jangir P.K."/>
            <person name="Kumari C."/>
            <person name="Muduli S."/>
            <person name="Sharma R."/>
        </authorList>
    </citation>
    <scope>NUCLEOTIDE SEQUENCE [LARGE SCALE GENOMIC DNA]</scope>
    <source>
        <strain evidence="10 11">S46</strain>
    </source>
</reference>
<dbReference type="EMBL" id="AMSQ01000005">
    <property type="protein sequence ID" value="EKU48977.1"/>
    <property type="molecule type" value="Genomic_DNA"/>
</dbReference>
<dbReference type="AlphaFoldDB" id="K9B2G9"/>
<evidence type="ECO:0000256" key="5">
    <source>
        <dbReference type="ARBA" id="ARBA00022989"/>
    </source>
</evidence>
<feature type="transmembrane region" description="Helical" evidence="9">
    <location>
        <begin position="6"/>
        <end position="24"/>
    </location>
</feature>
<comment type="caution">
    <text evidence="10">The sequence shown here is derived from an EMBL/GenBank/DDBJ whole genome shotgun (WGS) entry which is preliminary data.</text>
</comment>
<dbReference type="STRING" id="1229783.C273_04200"/>
<dbReference type="FunFam" id="1.10.3730.20:FF:000001">
    <property type="entry name" value="Quaternary ammonium compound resistance transporter SugE"/>
    <property type="match status" value="1"/>
</dbReference>
<proteinExistence type="inferred from homology"/>
<evidence type="ECO:0000256" key="8">
    <source>
        <dbReference type="RuleBase" id="RU003942"/>
    </source>
</evidence>
<keyword evidence="4 8" id="KW-0812">Transmembrane</keyword>
<evidence type="ECO:0000256" key="1">
    <source>
        <dbReference type="ARBA" id="ARBA00004651"/>
    </source>
</evidence>
<dbReference type="PATRIC" id="fig|1229783.3.peg.845"/>
<dbReference type="GO" id="GO:0005886">
    <property type="term" value="C:plasma membrane"/>
    <property type="evidence" value="ECO:0007669"/>
    <property type="project" value="UniProtKB-SubCell"/>
</dbReference>
<dbReference type="Gene3D" id="1.10.3730.20">
    <property type="match status" value="1"/>
</dbReference>
<evidence type="ECO:0000256" key="3">
    <source>
        <dbReference type="ARBA" id="ARBA00022475"/>
    </source>
</evidence>
<feature type="transmembrane region" description="Helical" evidence="9">
    <location>
        <begin position="31"/>
        <end position="53"/>
    </location>
</feature>
<dbReference type="Proteomes" id="UP000009885">
    <property type="component" value="Unassembled WGS sequence"/>
</dbReference>
<evidence type="ECO:0000313" key="10">
    <source>
        <dbReference type="EMBL" id="EKU48977.1"/>
    </source>
</evidence>
<dbReference type="InterPro" id="IPR000390">
    <property type="entry name" value="Small_drug/metabolite_transptr"/>
</dbReference>
<sequence>MYWGLLVLAGCFEILGVYWLNKIAQSSNKIYVILLGVTFFCSFSILALAMKGIPMGTAYAVWTGIGTAGGTIIGMIWYNESKKPMRILCIFLIIVAVIGLKLMS</sequence>
<gene>
    <name evidence="10" type="ORF">C273_04200</name>
</gene>
<feature type="transmembrane region" description="Helical" evidence="9">
    <location>
        <begin position="85"/>
        <end position="103"/>
    </location>
</feature>
<evidence type="ECO:0000256" key="9">
    <source>
        <dbReference type="SAM" id="Phobius"/>
    </source>
</evidence>
<accession>K9B2G9</accession>
<dbReference type="Pfam" id="PF00893">
    <property type="entry name" value="Multi_Drug_Res"/>
    <property type="match status" value="1"/>
</dbReference>
<feature type="transmembrane region" description="Helical" evidence="9">
    <location>
        <begin position="59"/>
        <end position="78"/>
    </location>
</feature>
<name>K9B2G9_9STAP</name>
<dbReference type="PANTHER" id="PTHR30561:SF0">
    <property type="entry name" value="GUANIDINIUM EXPORTER"/>
    <property type="match status" value="1"/>
</dbReference>
<dbReference type="eggNOG" id="COG2076">
    <property type="taxonomic scope" value="Bacteria"/>
</dbReference>
<keyword evidence="11" id="KW-1185">Reference proteome</keyword>
<dbReference type="RefSeq" id="WP_009382865.1">
    <property type="nucleotide sequence ID" value="NZ_AMSQ01000005.1"/>
</dbReference>
<comment type="similarity">
    <text evidence="7 8">Belongs to the drug/metabolite transporter (DMT) superfamily. Small multidrug resistance (SMR) (TC 2.A.7.1) family.</text>
</comment>
<evidence type="ECO:0000256" key="7">
    <source>
        <dbReference type="ARBA" id="ARBA00038032"/>
    </source>
</evidence>
<dbReference type="InterPro" id="IPR037185">
    <property type="entry name" value="EmrE-like"/>
</dbReference>
<protein>
    <submittedName>
        <fullName evidence="10">Small multi drug resistance protein</fullName>
    </submittedName>
</protein>
<keyword evidence="5 9" id="KW-1133">Transmembrane helix</keyword>
<comment type="subcellular location">
    <subcellularLocation>
        <location evidence="1 8">Cell membrane</location>
        <topology evidence="1 8">Multi-pass membrane protein</topology>
    </subcellularLocation>
</comment>
<evidence type="ECO:0000256" key="6">
    <source>
        <dbReference type="ARBA" id="ARBA00023136"/>
    </source>
</evidence>
<dbReference type="GO" id="GO:0022857">
    <property type="term" value="F:transmembrane transporter activity"/>
    <property type="evidence" value="ECO:0007669"/>
    <property type="project" value="InterPro"/>
</dbReference>
<evidence type="ECO:0000256" key="2">
    <source>
        <dbReference type="ARBA" id="ARBA00022448"/>
    </source>
</evidence>
<dbReference type="PANTHER" id="PTHR30561">
    <property type="entry name" value="SMR FAMILY PROTON-DEPENDENT DRUG EFFLUX TRANSPORTER SUGE"/>
    <property type="match status" value="1"/>
</dbReference>
<dbReference type="OrthoDB" id="21828at2"/>
<keyword evidence="6 9" id="KW-0472">Membrane</keyword>
<keyword evidence="2" id="KW-0813">Transport</keyword>